<dbReference type="PANTHER" id="PTHR33845">
    <property type="entry name" value="C2H2-TYPE DOMAIN-CONTAINING PROTEIN"/>
    <property type="match status" value="1"/>
</dbReference>
<sequence>MDETTAHHGRVDDVSGTFERPHPQCSKEFLSRAELETHLSVTANHSPVKTSISLDSKRKSRLQKEVQMETTTEVNLLRMGWALQKPKGRQTRFSDKVRGYFQKKFDIGQKTGRKEDPA</sequence>
<reference evidence="2 3" key="1">
    <citation type="journal article" date="2018" name="Sci. Rep.">
        <title>Comparative analysis of the Pocillopora damicornis genome highlights role of immune system in coral evolution.</title>
        <authorList>
            <person name="Cunning R."/>
            <person name="Bay R.A."/>
            <person name="Gillette P."/>
            <person name="Baker A.C."/>
            <person name="Traylor-Knowles N."/>
        </authorList>
    </citation>
    <scope>NUCLEOTIDE SEQUENCE [LARGE SCALE GENOMIC DNA]</scope>
    <source>
        <strain evidence="2">RSMAS</strain>
        <tissue evidence="2">Whole animal</tissue>
    </source>
</reference>
<dbReference type="Proteomes" id="UP000275408">
    <property type="component" value="Unassembled WGS sequence"/>
</dbReference>
<evidence type="ECO:0000313" key="3">
    <source>
        <dbReference type="Proteomes" id="UP000275408"/>
    </source>
</evidence>
<evidence type="ECO:0008006" key="4">
    <source>
        <dbReference type="Google" id="ProtNLM"/>
    </source>
</evidence>
<feature type="region of interest" description="Disordered" evidence="1">
    <location>
        <begin position="1"/>
        <end position="23"/>
    </location>
</feature>
<proteinExistence type="predicted"/>
<dbReference type="AlphaFoldDB" id="A0A3M6U5Q2"/>
<gene>
    <name evidence="2" type="ORF">pdam_00023503</name>
</gene>
<name>A0A3M6U5Q2_POCDA</name>
<evidence type="ECO:0000313" key="2">
    <source>
        <dbReference type="EMBL" id="RMX49005.1"/>
    </source>
</evidence>
<keyword evidence="3" id="KW-1185">Reference proteome</keyword>
<accession>A0A3M6U5Q2</accession>
<dbReference type="PANTHER" id="PTHR33845:SF1">
    <property type="entry name" value="C2H2-TYPE DOMAIN-CONTAINING PROTEIN"/>
    <property type="match status" value="1"/>
</dbReference>
<evidence type="ECO:0000256" key="1">
    <source>
        <dbReference type="SAM" id="MobiDB-lite"/>
    </source>
</evidence>
<comment type="caution">
    <text evidence="2">The sequence shown here is derived from an EMBL/GenBank/DDBJ whole genome shotgun (WGS) entry which is preliminary data.</text>
</comment>
<feature type="compositionally biased region" description="Polar residues" evidence="1">
    <location>
        <begin position="41"/>
        <end position="54"/>
    </location>
</feature>
<feature type="compositionally biased region" description="Basic and acidic residues" evidence="1">
    <location>
        <begin position="1"/>
        <end position="13"/>
    </location>
</feature>
<feature type="region of interest" description="Disordered" evidence="1">
    <location>
        <begin position="41"/>
        <end position="66"/>
    </location>
</feature>
<protein>
    <recommendedName>
        <fullName evidence="4">C2H2-type domain-containing protein</fullName>
    </recommendedName>
</protein>
<dbReference type="EMBL" id="RCHS01002214">
    <property type="protein sequence ID" value="RMX49005.1"/>
    <property type="molecule type" value="Genomic_DNA"/>
</dbReference>
<organism evidence="2 3">
    <name type="scientific">Pocillopora damicornis</name>
    <name type="common">Cauliflower coral</name>
    <name type="synonym">Millepora damicornis</name>
    <dbReference type="NCBI Taxonomy" id="46731"/>
    <lineage>
        <taxon>Eukaryota</taxon>
        <taxon>Metazoa</taxon>
        <taxon>Cnidaria</taxon>
        <taxon>Anthozoa</taxon>
        <taxon>Hexacorallia</taxon>
        <taxon>Scleractinia</taxon>
        <taxon>Astrocoeniina</taxon>
        <taxon>Pocilloporidae</taxon>
        <taxon>Pocillopora</taxon>
    </lineage>
</organism>